<protein>
    <submittedName>
        <fullName evidence="2">Uncharacterized protein</fullName>
    </submittedName>
</protein>
<dbReference type="OrthoDB" id="10411093at2759"/>
<feature type="region of interest" description="Disordered" evidence="1">
    <location>
        <begin position="366"/>
        <end position="393"/>
    </location>
</feature>
<dbReference type="EMBL" id="BRXW01000647">
    <property type="protein sequence ID" value="GMH72009.1"/>
    <property type="molecule type" value="Genomic_DNA"/>
</dbReference>
<reference evidence="3" key="1">
    <citation type="journal article" date="2023" name="Commun. Biol.">
        <title>Genome analysis of Parmales, the sister group of diatoms, reveals the evolutionary specialization of diatoms from phago-mixotrophs to photoautotrophs.</title>
        <authorList>
            <person name="Ban H."/>
            <person name="Sato S."/>
            <person name="Yoshikawa S."/>
            <person name="Yamada K."/>
            <person name="Nakamura Y."/>
            <person name="Ichinomiya M."/>
            <person name="Sato N."/>
            <person name="Blanc-Mathieu R."/>
            <person name="Endo H."/>
            <person name="Kuwata A."/>
            <person name="Ogata H."/>
        </authorList>
    </citation>
    <scope>NUCLEOTIDE SEQUENCE [LARGE SCALE GENOMIC DNA]</scope>
    <source>
        <strain evidence="3">NIES 3700</strain>
    </source>
</reference>
<organism evidence="2 3">
    <name type="scientific">Triparma laevis f. longispina</name>
    <dbReference type="NCBI Taxonomy" id="1714387"/>
    <lineage>
        <taxon>Eukaryota</taxon>
        <taxon>Sar</taxon>
        <taxon>Stramenopiles</taxon>
        <taxon>Ochrophyta</taxon>
        <taxon>Bolidophyceae</taxon>
        <taxon>Parmales</taxon>
        <taxon>Triparmaceae</taxon>
        <taxon>Triparma</taxon>
    </lineage>
</organism>
<feature type="compositionally biased region" description="Basic and acidic residues" evidence="1">
    <location>
        <begin position="370"/>
        <end position="393"/>
    </location>
</feature>
<evidence type="ECO:0000256" key="1">
    <source>
        <dbReference type="SAM" id="MobiDB-lite"/>
    </source>
</evidence>
<evidence type="ECO:0000313" key="2">
    <source>
        <dbReference type="EMBL" id="GMH72009.1"/>
    </source>
</evidence>
<gene>
    <name evidence="2" type="ORF">TrLO_g6948</name>
</gene>
<dbReference type="AlphaFoldDB" id="A0A9W7APH0"/>
<dbReference type="Proteomes" id="UP001165122">
    <property type="component" value="Unassembled WGS sequence"/>
</dbReference>
<evidence type="ECO:0000313" key="3">
    <source>
        <dbReference type="Proteomes" id="UP001165122"/>
    </source>
</evidence>
<accession>A0A9W7APH0</accession>
<name>A0A9W7APH0_9STRA</name>
<sequence>MGGEDNGGDNEIWKELMSNHGVSESNGSGQVVVVTSQSESRAFRVLVGAQHKDTDKPLNYSSFKDGEVGVWCTNVALDGRGLMESVVLKSGSTQNSDHRFVYVIDVVSLAKKCPLNGKALHNLFDGLRQEINAAVDEIKKSLTTSVENSTHVMKSLLAAKQFPISPAHPLPSEPVAPLPLVFTITLDPQLFAATYTQKQALAYLTYMLRLYCHHLGASLVFIPDAGAEWKEDPNESEESKIKWEKNRERYELLQKFVMSFLEGGGEGGKVSGEFALQEEDELFVFVPTAEKEDHLNFLRSTASCKNAWDAEADDYNVFVSKCVDKTDKVFVFEEGGEGDEEGVAMEEKEKDIDKIASYEWMRSLQSNMESDTREVEKKVEKKPTAGTPEKNEDVSAFFTSLLKK</sequence>
<comment type="caution">
    <text evidence="2">The sequence shown here is derived from an EMBL/GenBank/DDBJ whole genome shotgun (WGS) entry which is preliminary data.</text>
</comment>
<keyword evidence="3" id="KW-1185">Reference proteome</keyword>
<proteinExistence type="predicted"/>